<evidence type="ECO:0000256" key="4">
    <source>
        <dbReference type="ARBA" id="ARBA00023014"/>
    </source>
</evidence>
<comment type="caution">
    <text evidence="6">The sequence shown here is derived from an EMBL/GenBank/DDBJ whole genome shotgun (WGS) entry which is preliminary data.</text>
</comment>
<evidence type="ECO:0000313" key="6">
    <source>
        <dbReference type="EMBL" id="HIZ21931.1"/>
    </source>
</evidence>
<feature type="binding site" evidence="5">
    <location>
        <position position="165"/>
    </location>
    <ligand>
        <name>(2E)-4-hydroxy-3-methylbut-2-enyl diphosphate</name>
        <dbReference type="ChEBI" id="CHEBI:128753"/>
    </ligand>
</feature>
<feature type="binding site" evidence="5">
    <location>
        <position position="271"/>
    </location>
    <ligand>
        <name>(2E)-4-hydroxy-3-methylbut-2-enyl diphosphate</name>
        <dbReference type="ChEBI" id="CHEBI:128753"/>
    </ligand>
</feature>
<protein>
    <recommendedName>
        <fullName evidence="5">4-hydroxy-3-methylbut-2-enyl diphosphate reductase</fullName>
        <shortName evidence="5">HMBPP reductase</shortName>
        <ecNumber evidence="5">1.17.7.4</ecNumber>
    </recommendedName>
</protein>
<feature type="binding site" evidence="5">
    <location>
        <position position="228"/>
    </location>
    <ligand>
        <name>dimethylallyl diphosphate</name>
        <dbReference type="ChEBI" id="CHEBI:57623"/>
    </ligand>
</feature>
<comment type="catalytic activity">
    <reaction evidence="5">
        <text>dimethylallyl diphosphate + 2 oxidized [2Fe-2S]-[ferredoxin] + H2O = (2E)-4-hydroxy-3-methylbut-2-enyl diphosphate + 2 reduced [2Fe-2S]-[ferredoxin] + 2 H(+)</text>
        <dbReference type="Rhea" id="RHEA:24825"/>
        <dbReference type="Rhea" id="RHEA-COMP:10000"/>
        <dbReference type="Rhea" id="RHEA-COMP:10001"/>
        <dbReference type="ChEBI" id="CHEBI:15377"/>
        <dbReference type="ChEBI" id="CHEBI:15378"/>
        <dbReference type="ChEBI" id="CHEBI:33737"/>
        <dbReference type="ChEBI" id="CHEBI:33738"/>
        <dbReference type="ChEBI" id="CHEBI:57623"/>
        <dbReference type="ChEBI" id="CHEBI:128753"/>
        <dbReference type="EC" id="1.17.7.4"/>
    </reaction>
</comment>
<keyword evidence="1 5" id="KW-0004">4Fe-4S</keyword>
<comment type="similarity">
    <text evidence="5">Belongs to the IspH family.</text>
</comment>
<feature type="binding site" evidence="5">
    <location>
        <position position="75"/>
    </location>
    <ligand>
        <name>isopentenyl diphosphate</name>
        <dbReference type="ChEBI" id="CHEBI:128769"/>
    </ligand>
</feature>
<keyword evidence="3 5" id="KW-0408">Iron</keyword>
<feature type="binding site" evidence="5">
    <location>
        <position position="125"/>
    </location>
    <ligand>
        <name>dimethylallyl diphosphate</name>
        <dbReference type="ChEBI" id="CHEBI:57623"/>
    </ligand>
</feature>
<evidence type="ECO:0000256" key="1">
    <source>
        <dbReference type="ARBA" id="ARBA00022485"/>
    </source>
</evidence>
<feature type="binding site" evidence="5">
    <location>
        <position position="75"/>
    </location>
    <ligand>
        <name>(2E)-4-hydroxy-3-methylbut-2-enyl diphosphate</name>
        <dbReference type="ChEBI" id="CHEBI:128753"/>
    </ligand>
</feature>
<reference evidence="6" key="1">
    <citation type="journal article" date="2021" name="PeerJ">
        <title>Extensive microbial diversity within the chicken gut microbiome revealed by metagenomics and culture.</title>
        <authorList>
            <person name="Gilroy R."/>
            <person name="Ravi A."/>
            <person name="Getino M."/>
            <person name="Pursley I."/>
            <person name="Horton D.L."/>
            <person name="Alikhan N.F."/>
            <person name="Baker D."/>
            <person name="Gharbi K."/>
            <person name="Hall N."/>
            <person name="Watson M."/>
            <person name="Adriaenssens E.M."/>
            <person name="Foster-Nyarko E."/>
            <person name="Jarju S."/>
            <person name="Secka A."/>
            <person name="Antonio M."/>
            <person name="Oren A."/>
            <person name="Chaudhuri R.R."/>
            <person name="La Ragione R."/>
            <person name="Hildebrand F."/>
            <person name="Pallen M.J."/>
        </authorList>
    </citation>
    <scope>NUCLEOTIDE SEQUENCE</scope>
    <source>
        <strain evidence="6">14324</strain>
    </source>
</reference>
<dbReference type="GO" id="GO:0051745">
    <property type="term" value="F:4-hydroxy-3-methylbut-2-enyl diphosphate reductase activity"/>
    <property type="evidence" value="ECO:0007669"/>
    <property type="project" value="UniProtKB-UniRule"/>
</dbReference>
<keyword evidence="5" id="KW-0414">Isoprene biosynthesis</keyword>
<evidence type="ECO:0000256" key="2">
    <source>
        <dbReference type="ARBA" id="ARBA00022723"/>
    </source>
</evidence>
<dbReference type="Gene3D" id="3.40.1010.20">
    <property type="entry name" value="4-hydroxy-3-methylbut-2-enyl diphosphate reductase, catalytic domain"/>
    <property type="match status" value="2"/>
</dbReference>
<evidence type="ECO:0000256" key="3">
    <source>
        <dbReference type="ARBA" id="ARBA00023004"/>
    </source>
</evidence>
<dbReference type="CDD" id="cd13944">
    <property type="entry name" value="lytB_ispH"/>
    <property type="match status" value="1"/>
</dbReference>
<evidence type="ECO:0000256" key="5">
    <source>
        <dbReference type="HAMAP-Rule" id="MF_00191"/>
    </source>
</evidence>
<organism evidence="6 7">
    <name type="scientific">Candidatus Blautia faecigallinarum</name>
    <dbReference type="NCBI Taxonomy" id="2838488"/>
    <lineage>
        <taxon>Bacteria</taxon>
        <taxon>Bacillati</taxon>
        <taxon>Bacillota</taxon>
        <taxon>Clostridia</taxon>
        <taxon>Lachnospirales</taxon>
        <taxon>Lachnospiraceae</taxon>
        <taxon>Blautia</taxon>
    </lineage>
</organism>
<dbReference type="GO" id="GO:0050992">
    <property type="term" value="P:dimethylallyl diphosphate biosynthetic process"/>
    <property type="evidence" value="ECO:0007669"/>
    <property type="project" value="UniProtKB-UniRule"/>
</dbReference>
<feature type="binding site" evidence="5">
    <location>
        <position position="271"/>
    </location>
    <ligand>
        <name>dimethylallyl diphosphate</name>
        <dbReference type="ChEBI" id="CHEBI:57623"/>
    </ligand>
</feature>
<feature type="binding site" evidence="5">
    <location>
        <position position="12"/>
    </location>
    <ligand>
        <name>[4Fe-4S] cluster</name>
        <dbReference type="ChEBI" id="CHEBI:49883"/>
    </ligand>
</feature>
<dbReference type="InterPro" id="IPR003451">
    <property type="entry name" value="LytB/IspH"/>
</dbReference>
<dbReference type="EMBL" id="DXBU01000052">
    <property type="protein sequence ID" value="HIZ21931.1"/>
    <property type="molecule type" value="Genomic_DNA"/>
</dbReference>
<comment type="cofactor">
    <cofactor evidence="5">
        <name>[4Fe-4S] cluster</name>
        <dbReference type="ChEBI" id="CHEBI:49883"/>
    </cofactor>
    <text evidence="5">Binds 1 [4Fe-4S] cluster per subunit.</text>
</comment>
<feature type="binding site" evidence="5">
    <location>
        <position position="41"/>
    </location>
    <ligand>
        <name>isopentenyl diphosphate</name>
        <dbReference type="ChEBI" id="CHEBI:128769"/>
    </ligand>
</feature>
<dbReference type="GO" id="GO:0051539">
    <property type="term" value="F:4 iron, 4 sulfur cluster binding"/>
    <property type="evidence" value="ECO:0007669"/>
    <property type="project" value="UniProtKB-UniRule"/>
</dbReference>
<feature type="binding site" evidence="5">
    <location>
        <position position="229"/>
    </location>
    <ligand>
        <name>(2E)-4-hydroxy-3-methylbut-2-enyl diphosphate</name>
        <dbReference type="ChEBI" id="CHEBI:128753"/>
    </ligand>
</feature>
<evidence type="ECO:0000313" key="7">
    <source>
        <dbReference type="Proteomes" id="UP000824041"/>
    </source>
</evidence>
<name>A0A9D2IST8_9FIRM</name>
<feature type="binding site" evidence="5">
    <location>
        <position position="229"/>
    </location>
    <ligand>
        <name>dimethylallyl diphosphate</name>
        <dbReference type="ChEBI" id="CHEBI:57623"/>
    </ligand>
</feature>
<dbReference type="PANTHER" id="PTHR30426:SF0">
    <property type="entry name" value="4-HYDROXY-3-METHYLBUT-2-ENYL DIPHOSPHATE REDUCTASE"/>
    <property type="match status" value="1"/>
</dbReference>
<feature type="binding site" evidence="5">
    <location>
        <position position="97"/>
    </location>
    <ligand>
        <name>[4Fe-4S] cluster</name>
        <dbReference type="ChEBI" id="CHEBI:49883"/>
    </ligand>
</feature>
<dbReference type="NCBIfam" id="NF002187">
    <property type="entry name" value="PRK01045.1-1"/>
    <property type="match status" value="1"/>
</dbReference>
<feature type="binding site" evidence="5">
    <location>
        <position position="227"/>
    </location>
    <ligand>
        <name>(2E)-4-hydroxy-3-methylbut-2-enyl diphosphate</name>
        <dbReference type="ChEBI" id="CHEBI:128753"/>
    </ligand>
</feature>
<dbReference type="HAMAP" id="MF_00191">
    <property type="entry name" value="IspH"/>
    <property type="match status" value="1"/>
</dbReference>
<comment type="catalytic activity">
    <reaction evidence="5">
        <text>isopentenyl diphosphate + 2 oxidized [2Fe-2S]-[ferredoxin] + H2O = (2E)-4-hydroxy-3-methylbut-2-enyl diphosphate + 2 reduced [2Fe-2S]-[ferredoxin] + 2 H(+)</text>
        <dbReference type="Rhea" id="RHEA:24488"/>
        <dbReference type="Rhea" id="RHEA-COMP:10000"/>
        <dbReference type="Rhea" id="RHEA-COMP:10001"/>
        <dbReference type="ChEBI" id="CHEBI:15377"/>
        <dbReference type="ChEBI" id="CHEBI:15378"/>
        <dbReference type="ChEBI" id="CHEBI:33737"/>
        <dbReference type="ChEBI" id="CHEBI:33738"/>
        <dbReference type="ChEBI" id="CHEBI:128753"/>
        <dbReference type="ChEBI" id="CHEBI:128769"/>
        <dbReference type="EC" id="1.17.7.4"/>
    </reaction>
</comment>
<dbReference type="Gene3D" id="3.40.50.11270">
    <property type="match status" value="1"/>
</dbReference>
<dbReference type="GO" id="GO:0019288">
    <property type="term" value="P:isopentenyl diphosphate biosynthetic process, methylerythritol 4-phosphate pathway"/>
    <property type="evidence" value="ECO:0007669"/>
    <property type="project" value="UniProtKB-UniRule"/>
</dbReference>
<dbReference type="Pfam" id="PF02401">
    <property type="entry name" value="LYTB"/>
    <property type="match status" value="1"/>
</dbReference>
<gene>
    <name evidence="5 6" type="primary">ispH</name>
    <name evidence="6" type="ORF">IAA21_03915</name>
</gene>
<feature type="binding site" evidence="5">
    <location>
        <position position="199"/>
    </location>
    <ligand>
        <name>[4Fe-4S] cluster</name>
        <dbReference type="ChEBI" id="CHEBI:49883"/>
    </ligand>
</feature>
<feature type="binding site" evidence="5">
    <location>
        <position position="229"/>
    </location>
    <ligand>
        <name>isopentenyl diphosphate</name>
        <dbReference type="ChEBI" id="CHEBI:128769"/>
    </ligand>
</feature>
<feature type="binding site" evidence="5">
    <location>
        <position position="271"/>
    </location>
    <ligand>
        <name>isopentenyl diphosphate</name>
        <dbReference type="ChEBI" id="CHEBI:128769"/>
    </ligand>
</feature>
<feature type="active site" description="Proton donor" evidence="5">
    <location>
        <position position="127"/>
    </location>
</feature>
<dbReference type="GO" id="GO:0016114">
    <property type="term" value="P:terpenoid biosynthetic process"/>
    <property type="evidence" value="ECO:0007669"/>
    <property type="project" value="UniProtKB-UniRule"/>
</dbReference>
<proteinExistence type="inferred from homology"/>
<dbReference type="NCBIfam" id="TIGR00216">
    <property type="entry name" value="ispH_lytB"/>
    <property type="match status" value="1"/>
</dbReference>
<accession>A0A9D2IST8</accession>
<keyword evidence="2 5" id="KW-0479">Metal-binding</keyword>
<reference evidence="6" key="2">
    <citation type="submission" date="2021-04" db="EMBL/GenBank/DDBJ databases">
        <authorList>
            <person name="Gilroy R."/>
        </authorList>
    </citation>
    <scope>NUCLEOTIDE SEQUENCE</scope>
    <source>
        <strain evidence="6">14324</strain>
    </source>
</reference>
<sequence>MEVITAKTAGFCFGVQRAVDKVYELLEQGGSRIYTLGPIIHNEIVVSDLEQRGVSVIEETDLDTLKEGTVVIRSHGVGRKVYEKLKEREISYVDVTCPFVLKIHKIVDQEGQKGNHVVIIGDEAHPEVRGICGWCSGPYSVIASEQEAQDFQPEKGKNICVVSQTTFNYNKFKELVEILGKKRYYNNVLNKVNVLNTICNATEERQNEAKKIAGEVDTMLVIGGRHSSNTQKLFEICKKECGNTYYIQKPVDLDSEMFQCSSCVGITAGASTPKKIIEEVQEHVRIEF</sequence>
<comment type="pathway">
    <text evidence="5">Isoprenoid biosynthesis; dimethylallyl diphosphate biosynthesis; dimethylallyl diphosphate from (2E)-4-hydroxy-3-methylbutenyl diphosphate: step 1/1.</text>
</comment>
<feature type="binding site" evidence="5">
    <location>
        <position position="228"/>
    </location>
    <ligand>
        <name>isopentenyl diphosphate</name>
        <dbReference type="ChEBI" id="CHEBI:128769"/>
    </ligand>
</feature>
<dbReference type="EC" id="1.17.7.4" evidence="5"/>
<keyword evidence="4 5" id="KW-0411">Iron-sulfur</keyword>
<feature type="binding site" evidence="5">
    <location>
        <position position="75"/>
    </location>
    <ligand>
        <name>dimethylallyl diphosphate</name>
        <dbReference type="ChEBI" id="CHEBI:57623"/>
    </ligand>
</feature>
<feature type="binding site" evidence="5">
    <location>
        <position position="227"/>
    </location>
    <ligand>
        <name>dimethylallyl diphosphate</name>
        <dbReference type="ChEBI" id="CHEBI:57623"/>
    </ligand>
</feature>
<feature type="binding site" evidence="5">
    <location>
        <position position="41"/>
    </location>
    <ligand>
        <name>dimethylallyl diphosphate</name>
        <dbReference type="ChEBI" id="CHEBI:57623"/>
    </ligand>
</feature>
<feature type="binding site" evidence="5">
    <location>
        <position position="125"/>
    </location>
    <ligand>
        <name>isopentenyl diphosphate</name>
        <dbReference type="ChEBI" id="CHEBI:128769"/>
    </ligand>
</feature>
<comment type="pathway">
    <text evidence="5">Isoprenoid biosynthesis; isopentenyl diphosphate biosynthesis via DXP pathway; isopentenyl diphosphate from 1-deoxy-D-xylulose 5-phosphate: step 6/6.</text>
</comment>
<comment type="function">
    <text evidence="5">Catalyzes the conversion of 1-hydroxy-2-methyl-2-(E)-butenyl 4-diphosphate (HMBPP) into a mixture of isopentenyl diphosphate (IPP) and dimethylallyl diphosphate (DMAPP). Acts in the terminal step of the DOXP/MEP pathway for isoprenoid precursor biosynthesis.</text>
</comment>
<feature type="binding site" evidence="5">
    <location>
        <position position="227"/>
    </location>
    <ligand>
        <name>isopentenyl diphosphate</name>
        <dbReference type="ChEBI" id="CHEBI:128769"/>
    </ligand>
</feature>
<keyword evidence="5 6" id="KW-0560">Oxidoreductase</keyword>
<dbReference type="PANTHER" id="PTHR30426">
    <property type="entry name" value="4-HYDROXY-3-METHYLBUT-2-ENYL DIPHOSPHATE REDUCTASE"/>
    <property type="match status" value="1"/>
</dbReference>
<dbReference type="AlphaFoldDB" id="A0A9D2IST8"/>
<feature type="binding site" evidence="5">
    <location>
        <position position="125"/>
    </location>
    <ligand>
        <name>(2E)-4-hydroxy-3-methylbut-2-enyl diphosphate</name>
        <dbReference type="ChEBI" id="CHEBI:128753"/>
    </ligand>
</feature>
<feature type="binding site" evidence="5">
    <location>
        <position position="41"/>
    </location>
    <ligand>
        <name>(2E)-4-hydroxy-3-methylbut-2-enyl diphosphate</name>
        <dbReference type="ChEBI" id="CHEBI:128753"/>
    </ligand>
</feature>
<dbReference type="GO" id="GO:0046872">
    <property type="term" value="F:metal ion binding"/>
    <property type="evidence" value="ECO:0007669"/>
    <property type="project" value="UniProtKB-KW"/>
</dbReference>
<feature type="binding site" evidence="5">
    <location>
        <position position="228"/>
    </location>
    <ligand>
        <name>(2E)-4-hydroxy-3-methylbut-2-enyl diphosphate</name>
        <dbReference type="ChEBI" id="CHEBI:128753"/>
    </ligand>
</feature>
<dbReference type="Proteomes" id="UP000824041">
    <property type="component" value="Unassembled WGS sequence"/>
</dbReference>